<dbReference type="InterPro" id="IPR007527">
    <property type="entry name" value="Znf_SWIM"/>
</dbReference>
<feature type="region of interest" description="Disordered" evidence="2">
    <location>
        <begin position="726"/>
        <end position="748"/>
    </location>
</feature>
<evidence type="ECO:0000313" key="5">
    <source>
        <dbReference type="Proteomes" id="UP000077684"/>
    </source>
</evidence>
<dbReference type="Pfam" id="PF04434">
    <property type="entry name" value="SWIM"/>
    <property type="match status" value="1"/>
</dbReference>
<proteinExistence type="predicted"/>
<dbReference type="PROSITE" id="PS50966">
    <property type="entry name" value="ZF_SWIM"/>
    <property type="match status" value="1"/>
</dbReference>
<evidence type="ECO:0000256" key="2">
    <source>
        <dbReference type="SAM" id="MobiDB-lite"/>
    </source>
</evidence>
<feature type="compositionally biased region" description="Basic and acidic residues" evidence="2">
    <location>
        <begin position="26"/>
        <end position="54"/>
    </location>
</feature>
<reference evidence="4" key="1">
    <citation type="submission" date="2016-04" db="EMBL/GenBank/DDBJ databases">
        <authorList>
            <person name="Nguyen H.D."/>
            <person name="Samba Siva P."/>
            <person name="Cullis J."/>
            <person name="Levesque C.A."/>
            <person name="Hambleton S."/>
        </authorList>
    </citation>
    <scope>NUCLEOTIDE SEQUENCE</scope>
    <source>
        <strain evidence="4">DAOMC 236426</strain>
    </source>
</reference>
<protein>
    <recommendedName>
        <fullName evidence="3">SWIM-type domain-containing protein</fullName>
    </recommendedName>
</protein>
<dbReference type="Proteomes" id="UP000077684">
    <property type="component" value="Unassembled WGS sequence"/>
</dbReference>
<sequence length="1023" mass="113487">MSTPAAQDPAGSQDGCAPRRAPLPLSKRERSKAEAAARRQAREERDSREKEAVLARKAARAEQTSSSAKTAWTSLHTSPEQKVALAAAYGANGQINTREYDPASKESQDAAKQRLKDALFVHDGDMTRQQHFTAVWSWTSLKKEWKRVLYQCYCGYSDQDKREKGRGNSAQPRLIRPFNDPLSRSVEIARLVPYPFTSCLCHFEIVYTLPDHHVKRISGIFDHNQQCQRAELRRVPLLPLHPEVLAHAVKGLFSGRSISDVQTDNARRVAMQSYPSLSGSAVGTVIKDGWRFTLSVSDNKALSRALCLRKFGINTRLPPHINIHSWMQKSQSSYKADIAASIVYYQPLTSSSSRLRIIITTQEMQDAAWKYGHNGQLVMDGTFGVSSTKILLFVLLTVDDAGRGLPIGYLLFTPLHGQRTHAGYDTAVLRELLINWSSALGTRHGMQFAPKLAITDTCVRERAAIKSVWPDIQLRLCTFHVRQAWNNHKKQCMRSSGIADNGSSSRALVGESIMNLHKQVIGAADAETARQRVRDVEAYWASRLQSQQDRPVLAGLKKHCDYFVKFWLGSGSNAFFESFSEQGLRDASISTGITVNKILTTTNHAEGFDNGLKKIRLRPLQQRGRALRLDMLIIHLISSVTPSIYIQRRAANNLEQARRSLAPALFSNQGAAQSSGPFAYLVPDEDRDKRARQLCDDALLMIMEQPNRERVEATCFSSATSLADFLTGDGERSPQQPSPVRPSLPISSDPQAAVTAYVVCMWLLLPEPESGSRAAAASCSCDDWKKRGGACKHIRALLLSLPSYAQQWHLPSSEKDAIFLSLDVAQPQSPDPQAGGQADAQIQLSDSIPTDILALVDWGDVDDLVDEEGNVEERGVSDNSSSSIIGDDEEEIEELDGINEVAMLRLERSLDSDDGVKETPIPSSRVDEGLQFQAQSRLRRDTDRAIGMLCDVLKQSASLSLDFRDWAKPDLHHVLASIEEIMNLDTPSRPLGAGIQAARSAPLLMPLPREEKHRRRHPSTSTL</sequence>
<keyword evidence="1" id="KW-0862">Zinc</keyword>
<keyword evidence="5" id="KW-1185">Reference proteome</keyword>
<evidence type="ECO:0000256" key="1">
    <source>
        <dbReference type="PROSITE-ProRule" id="PRU00325"/>
    </source>
</evidence>
<evidence type="ECO:0000259" key="3">
    <source>
        <dbReference type="PROSITE" id="PS50966"/>
    </source>
</evidence>
<comment type="caution">
    <text evidence="4">The sequence shown here is derived from an EMBL/GenBank/DDBJ whole genome shotgun (WGS) entry which is preliminary data.</text>
</comment>
<name>A0A8X7MRN4_9BASI</name>
<keyword evidence="1" id="KW-0863">Zinc-finger</keyword>
<dbReference type="AlphaFoldDB" id="A0A8X7MRN4"/>
<feature type="domain" description="SWIM-type" evidence="3">
    <location>
        <begin position="764"/>
        <end position="802"/>
    </location>
</feature>
<gene>
    <name evidence="4" type="ORF">A4X06_0g4768</name>
</gene>
<dbReference type="InterPro" id="IPR018289">
    <property type="entry name" value="MULE_transposase_dom"/>
</dbReference>
<accession>A0A8X7MRN4</accession>
<dbReference type="EMBL" id="LWDE02000530">
    <property type="protein sequence ID" value="KAE8246999.1"/>
    <property type="molecule type" value="Genomic_DNA"/>
</dbReference>
<reference evidence="4" key="2">
    <citation type="journal article" date="2019" name="IMA Fungus">
        <title>Genome sequencing and comparison of five Tilletia species to identify candidate genes for the detection of regulated species infecting wheat.</title>
        <authorList>
            <person name="Nguyen H.D.T."/>
            <person name="Sultana T."/>
            <person name="Kesanakurti P."/>
            <person name="Hambleton S."/>
        </authorList>
    </citation>
    <scope>NUCLEOTIDE SEQUENCE</scope>
    <source>
        <strain evidence="4">DAOMC 236426</strain>
    </source>
</reference>
<organism evidence="4 5">
    <name type="scientific">Tilletia controversa</name>
    <name type="common">dwarf bunt fungus</name>
    <dbReference type="NCBI Taxonomy" id="13291"/>
    <lineage>
        <taxon>Eukaryota</taxon>
        <taxon>Fungi</taxon>
        <taxon>Dikarya</taxon>
        <taxon>Basidiomycota</taxon>
        <taxon>Ustilaginomycotina</taxon>
        <taxon>Exobasidiomycetes</taxon>
        <taxon>Tilletiales</taxon>
        <taxon>Tilletiaceae</taxon>
        <taxon>Tilletia</taxon>
    </lineage>
</organism>
<feature type="compositionally biased region" description="Polar residues" evidence="2">
    <location>
        <begin position="62"/>
        <end position="77"/>
    </location>
</feature>
<keyword evidence="1" id="KW-0479">Metal-binding</keyword>
<feature type="region of interest" description="Disordered" evidence="2">
    <location>
        <begin position="1"/>
        <end position="77"/>
    </location>
</feature>
<dbReference type="Pfam" id="PF10551">
    <property type="entry name" value="MULE"/>
    <property type="match status" value="1"/>
</dbReference>
<dbReference type="GO" id="GO:0008270">
    <property type="term" value="F:zinc ion binding"/>
    <property type="evidence" value="ECO:0007669"/>
    <property type="project" value="UniProtKB-KW"/>
</dbReference>
<evidence type="ECO:0000313" key="4">
    <source>
        <dbReference type="EMBL" id="KAE8246999.1"/>
    </source>
</evidence>